<gene>
    <name evidence="3" type="ORF">CSB45_14120</name>
</gene>
<dbReference type="EMBL" id="PDPS01000042">
    <property type="protein sequence ID" value="PID55842.1"/>
    <property type="molecule type" value="Genomic_DNA"/>
</dbReference>
<feature type="transmembrane region" description="Helical" evidence="1">
    <location>
        <begin position="92"/>
        <end position="120"/>
    </location>
</feature>
<dbReference type="Proteomes" id="UP000229740">
    <property type="component" value="Unassembled WGS sequence"/>
</dbReference>
<keyword evidence="1" id="KW-1133">Transmembrane helix</keyword>
<feature type="domain" description="DUF1468" evidence="2">
    <location>
        <begin position="18"/>
        <end position="159"/>
    </location>
</feature>
<dbReference type="AlphaFoldDB" id="A0A2G6E1R0"/>
<evidence type="ECO:0000256" key="1">
    <source>
        <dbReference type="SAM" id="Phobius"/>
    </source>
</evidence>
<organism evidence="3 4">
    <name type="scientific">candidate division KSB3 bacterium</name>
    <dbReference type="NCBI Taxonomy" id="2044937"/>
    <lineage>
        <taxon>Bacteria</taxon>
        <taxon>candidate division KSB3</taxon>
    </lineage>
</organism>
<dbReference type="Pfam" id="PF07331">
    <property type="entry name" value="TctB"/>
    <property type="match status" value="1"/>
</dbReference>
<comment type="caution">
    <text evidence="3">The sequence shown here is derived from an EMBL/GenBank/DDBJ whole genome shotgun (WGS) entry which is preliminary data.</text>
</comment>
<protein>
    <recommendedName>
        <fullName evidence="2">DUF1468 domain-containing protein</fullName>
    </recommendedName>
</protein>
<name>A0A2G6E1R0_9BACT</name>
<feature type="transmembrane region" description="Helical" evidence="1">
    <location>
        <begin position="52"/>
        <end position="71"/>
    </location>
</feature>
<evidence type="ECO:0000313" key="3">
    <source>
        <dbReference type="EMBL" id="PID55842.1"/>
    </source>
</evidence>
<evidence type="ECO:0000313" key="4">
    <source>
        <dbReference type="Proteomes" id="UP000229740"/>
    </source>
</evidence>
<feature type="transmembrane region" description="Helical" evidence="1">
    <location>
        <begin position="12"/>
        <end position="32"/>
    </location>
</feature>
<keyword evidence="1" id="KW-0472">Membrane</keyword>
<proteinExistence type="predicted"/>
<sequence length="167" mass="17878">MTEGLVEKIDSMNVHDAVIGFVFIIMGIGITAKAQTFPAVAGQPYGSSFFPTIIGVAMIVCGLMLCVSAVLQRDPRPILRIPAWLQSRRSAINVLLVLAGLVVFIAVADTLGFCATAFILLAGLQMRLGAKVLPALIIALAATALFYLVFTMLLRVPLPYGIIEQFL</sequence>
<dbReference type="InterPro" id="IPR009936">
    <property type="entry name" value="DUF1468"/>
</dbReference>
<feature type="transmembrane region" description="Helical" evidence="1">
    <location>
        <begin position="132"/>
        <end position="154"/>
    </location>
</feature>
<accession>A0A2G6E1R0</accession>
<keyword evidence="1" id="KW-0812">Transmembrane</keyword>
<evidence type="ECO:0000259" key="2">
    <source>
        <dbReference type="Pfam" id="PF07331"/>
    </source>
</evidence>
<reference evidence="3 4" key="1">
    <citation type="submission" date="2017-10" db="EMBL/GenBank/DDBJ databases">
        <title>Novel microbial diversity and functional potential in the marine mammal oral microbiome.</title>
        <authorList>
            <person name="Dudek N.K."/>
            <person name="Sun C.L."/>
            <person name="Burstein D."/>
            <person name="Kantor R.S."/>
            <person name="Aliaga Goltsman D.S."/>
            <person name="Bik E.M."/>
            <person name="Thomas B.C."/>
            <person name="Banfield J.F."/>
            <person name="Relman D.A."/>
        </authorList>
    </citation>
    <scope>NUCLEOTIDE SEQUENCE [LARGE SCALE GENOMIC DNA]</scope>
    <source>
        <strain evidence="3">DOLZORAL124_49_17</strain>
    </source>
</reference>